<keyword evidence="3" id="KW-1185">Reference proteome</keyword>
<dbReference type="SUPFAM" id="SSF53756">
    <property type="entry name" value="UDP-Glycosyltransferase/glycogen phosphorylase"/>
    <property type="match status" value="1"/>
</dbReference>
<evidence type="ECO:0000313" key="3">
    <source>
        <dbReference type="Proteomes" id="UP000483018"/>
    </source>
</evidence>
<sequence>MKKLLIIRSVSFQQLDHNLKAIKDKFPEHEIHLLTHEHGKKLAEKYKDIKQIWIYPYKEGFGYTRKCLDLKDEYFDVVIVPCTNLSGTGFINVFLFSLSIHAKERYKCNLISEIKAFSKVQVMFWWIRSQVFKIISLCLSGIVGTIGFGIFFLCKALGKLRLHKSRS</sequence>
<evidence type="ECO:0000256" key="1">
    <source>
        <dbReference type="SAM" id="Phobius"/>
    </source>
</evidence>
<feature type="transmembrane region" description="Helical" evidence="1">
    <location>
        <begin position="134"/>
        <end position="158"/>
    </location>
</feature>
<keyword evidence="1" id="KW-0472">Membrane</keyword>
<dbReference type="Proteomes" id="UP000483018">
    <property type="component" value="Unassembled WGS sequence"/>
</dbReference>
<protein>
    <recommendedName>
        <fullName evidence="4">Glycosyltransferase</fullName>
    </recommendedName>
</protein>
<dbReference type="OrthoDB" id="1931716at2"/>
<name>A0A7C8LHS8_9FIRM</name>
<keyword evidence="1" id="KW-0812">Transmembrane</keyword>
<accession>A0A7C8LHS8</accession>
<dbReference type="AlphaFoldDB" id="A0A7C8LHS8"/>
<dbReference type="RefSeq" id="WP_158739831.1">
    <property type="nucleotide sequence ID" value="NZ_JAFBEP010000001.1"/>
</dbReference>
<organism evidence="2 3">
    <name type="scientific">Defluviitalea raffinosedens</name>
    <dbReference type="NCBI Taxonomy" id="1450156"/>
    <lineage>
        <taxon>Bacteria</taxon>
        <taxon>Bacillati</taxon>
        <taxon>Bacillota</taxon>
        <taxon>Clostridia</taxon>
        <taxon>Lachnospirales</taxon>
        <taxon>Defluviitaleaceae</taxon>
        <taxon>Defluviitalea</taxon>
    </lineage>
</organism>
<reference evidence="2 3" key="1">
    <citation type="submission" date="2019-12" db="EMBL/GenBank/DDBJ databases">
        <title>Defluviitalea raffinosedens, isolated from a biogas fermenter, genome sequencing and characterization.</title>
        <authorList>
            <person name="Rettenmaier R."/>
            <person name="Schneider M."/>
            <person name="Neuhaus K."/>
            <person name="Liebl W."/>
            <person name="Zverlov V."/>
        </authorList>
    </citation>
    <scope>NUCLEOTIDE SEQUENCE [LARGE SCALE GENOMIC DNA]</scope>
    <source>
        <strain evidence="2 3">249c-K6</strain>
    </source>
</reference>
<dbReference type="EMBL" id="WSLF01000003">
    <property type="protein sequence ID" value="KAE9635584.1"/>
    <property type="molecule type" value="Genomic_DNA"/>
</dbReference>
<keyword evidence="1" id="KW-1133">Transmembrane helix</keyword>
<evidence type="ECO:0000313" key="2">
    <source>
        <dbReference type="EMBL" id="KAE9635584.1"/>
    </source>
</evidence>
<comment type="caution">
    <text evidence="2">The sequence shown here is derived from an EMBL/GenBank/DDBJ whole genome shotgun (WGS) entry which is preliminary data.</text>
</comment>
<feature type="transmembrane region" description="Helical" evidence="1">
    <location>
        <begin position="78"/>
        <end position="98"/>
    </location>
</feature>
<evidence type="ECO:0008006" key="4">
    <source>
        <dbReference type="Google" id="ProtNLM"/>
    </source>
</evidence>
<gene>
    <name evidence="2" type="ORF">GND95_05410</name>
</gene>
<proteinExistence type="predicted"/>
<dbReference type="Gene3D" id="3.40.50.2000">
    <property type="entry name" value="Glycogen Phosphorylase B"/>
    <property type="match status" value="1"/>
</dbReference>